<dbReference type="PROSITE" id="PS50851">
    <property type="entry name" value="CHEW"/>
    <property type="match status" value="1"/>
</dbReference>
<dbReference type="GO" id="GO:0007165">
    <property type="term" value="P:signal transduction"/>
    <property type="evidence" value="ECO:0007669"/>
    <property type="project" value="InterPro"/>
</dbReference>
<dbReference type="SUPFAM" id="SSF50341">
    <property type="entry name" value="CheW-like"/>
    <property type="match status" value="1"/>
</dbReference>
<protein>
    <submittedName>
        <fullName evidence="2">Purine-binding chemotaxis protein CheW</fullName>
    </submittedName>
</protein>
<name>A0A1M5GKY1_9ALTE</name>
<dbReference type="Proteomes" id="UP000184520">
    <property type="component" value="Unassembled WGS sequence"/>
</dbReference>
<dbReference type="InterPro" id="IPR014506">
    <property type="entry name" value="UCP020479_CheW"/>
</dbReference>
<dbReference type="InterPro" id="IPR036061">
    <property type="entry name" value="CheW-like_dom_sf"/>
</dbReference>
<dbReference type="STRING" id="634436.SAMN05216361_1066"/>
<dbReference type="AlphaFoldDB" id="A0A1M5GKY1"/>
<dbReference type="GO" id="GO:0006935">
    <property type="term" value="P:chemotaxis"/>
    <property type="evidence" value="ECO:0007669"/>
    <property type="project" value="InterPro"/>
</dbReference>
<sequence>MEEYLSSLLRDVEDPAEATARTAKLLEQATVEVPDVTPVVPLPVVEKPVVEKPRERVVAKVSSPDEQVIKDVEEQVAVVAQQQNAAPPNAPALPLEKRLDDKFQALFFEVAGLTLAVPLITLGGIHQLTKLGPLFGKPKWFMGIMLHREEKLSVVDTAQWVMPEKYDQNLADQLNYQYLIMLGDSSWGLASEKLVNTVSLTKADVKWREASSKRPWLAGMVKDKMCALLDVDELIAMLDNGLGSKDQVP</sequence>
<accession>A0A1M5GKY1</accession>
<organism evidence="2 3">
    <name type="scientific">Marisediminitalea aggregata</name>
    <dbReference type="NCBI Taxonomy" id="634436"/>
    <lineage>
        <taxon>Bacteria</taxon>
        <taxon>Pseudomonadati</taxon>
        <taxon>Pseudomonadota</taxon>
        <taxon>Gammaproteobacteria</taxon>
        <taxon>Alteromonadales</taxon>
        <taxon>Alteromonadaceae</taxon>
        <taxon>Marisediminitalea</taxon>
    </lineage>
</organism>
<gene>
    <name evidence="2" type="ORF">SAMN05216361_1066</name>
</gene>
<dbReference type="InterPro" id="IPR002545">
    <property type="entry name" value="CheW-lke_dom"/>
</dbReference>
<evidence type="ECO:0000313" key="3">
    <source>
        <dbReference type="Proteomes" id="UP000184520"/>
    </source>
</evidence>
<reference evidence="3" key="1">
    <citation type="submission" date="2016-11" db="EMBL/GenBank/DDBJ databases">
        <authorList>
            <person name="Varghese N."/>
            <person name="Submissions S."/>
        </authorList>
    </citation>
    <scope>NUCLEOTIDE SEQUENCE [LARGE SCALE GENOMIC DNA]</scope>
    <source>
        <strain evidence="3">CGMCC 1.8995</strain>
    </source>
</reference>
<dbReference type="PIRSF" id="PIRSF020479">
    <property type="entry name" value="UCP020479_CheW"/>
    <property type="match status" value="1"/>
</dbReference>
<evidence type="ECO:0000259" key="1">
    <source>
        <dbReference type="PROSITE" id="PS50851"/>
    </source>
</evidence>
<dbReference type="Pfam" id="PF01584">
    <property type="entry name" value="CheW"/>
    <property type="match status" value="1"/>
</dbReference>
<keyword evidence="3" id="KW-1185">Reference proteome</keyword>
<dbReference type="EMBL" id="FQWD01000002">
    <property type="protein sequence ID" value="SHG04353.1"/>
    <property type="molecule type" value="Genomic_DNA"/>
</dbReference>
<proteinExistence type="predicted"/>
<feature type="domain" description="CheW-like" evidence="1">
    <location>
        <begin position="102"/>
        <end position="240"/>
    </location>
</feature>
<dbReference type="SMART" id="SM00260">
    <property type="entry name" value="CheW"/>
    <property type="match status" value="1"/>
</dbReference>
<evidence type="ECO:0000313" key="2">
    <source>
        <dbReference type="EMBL" id="SHG04353.1"/>
    </source>
</evidence>